<sequence length="261" mass="29952">MTVSSLKIDMGLETSWQRDIFKTWLLYQRMLWLRFDFIIFLRSYYITTMMLAVYVIIDQESIASGQTIIFRKCVAITFEITAGINCFLMLRAHDRVQMALTFCALTLSKILSVTMLTRISPLILGEYMGVGIVLVATFICNNWVPVREDLTIIEVACATVISAAVTIYSITDDYFSPEVQIVVLAIFEFSIYFGIFWEQCRLLLMHSQLKLLQQGLLIAKMFLYLMTLHVAISMTDQVVFLNPCTFGFCKMVTLPAPEDHF</sequence>
<gene>
    <name evidence="2" type="primary">S19</name>
</gene>
<reference evidence="2" key="1">
    <citation type="submission" date="2011-12" db="EMBL/GenBank/DDBJ databases">
        <title>Comparative genomics of primate cytomegaloviruses.</title>
        <authorList>
            <person name="Davison A.J."/>
            <person name="Holton M."/>
            <person name="Dolan A."/>
            <person name="Dargan D.J."/>
            <person name="Gatherer D."/>
            <person name="Hayward G.S."/>
        </authorList>
    </citation>
    <scope>NUCLEOTIDE SEQUENCE [LARGE SCALE GENOMIC DNA]</scope>
    <source>
        <strain evidence="2">SqSHV</strain>
    </source>
</reference>
<feature type="transmembrane region" description="Helical" evidence="1">
    <location>
        <begin position="96"/>
        <end position="117"/>
    </location>
</feature>
<keyword evidence="1" id="KW-1133">Transmembrane helix</keyword>
<organism evidence="2 3">
    <name type="scientific">Saimiriine betaherpesvirus 4</name>
    <dbReference type="NCBI Taxonomy" id="1535247"/>
    <lineage>
        <taxon>Viruses</taxon>
        <taxon>Duplodnaviria</taxon>
        <taxon>Heunggongvirae</taxon>
        <taxon>Peploviricota</taxon>
        <taxon>Herviviricetes</taxon>
        <taxon>Herpesvirales</taxon>
        <taxon>Orthoherpesviridae</taxon>
        <taxon>Betaherpesvirinae</taxon>
        <taxon>Cytomegalovirus</taxon>
        <taxon>Cytomegalovirus saimiriinebeta4</taxon>
    </lineage>
</organism>
<dbReference type="GeneID" id="11464359"/>
<keyword evidence="1" id="KW-0472">Membrane</keyword>
<evidence type="ECO:0000313" key="3">
    <source>
        <dbReference type="Proteomes" id="UP000097892"/>
    </source>
</evidence>
<feature type="transmembrane region" description="Helical" evidence="1">
    <location>
        <begin position="37"/>
        <end position="57"/>
    </location>
</feature>
<keyword evidence="1" id="KW-0812">Transmembrane</keyword>
<dbReference type="RefSeq" id="YP_004940298.1">
    <property type="nucleotide sequence ID" value="NC_016448.1"/>
</dbReference>
<name>G8XT40_9BETA</name>
<feature type="transmembrane region" description="Helical" evidence="1">
    <location>
        <begin position="69"/>
        <end position="90"/>
    </location>
</feature>
<protein>
    <submittedName>
        <fullName evidence="2">Membrane protein S19</fullName>
    </submittedName>
</protein>
<keyword evidence="3" id="KW-1185">Reference proteome</keyword>
<feature type="transmembrane region" description="Helical" evidence="1">
    <location>
        <begin position="179"/>
        <end position="197"/>
    </location>
</feature>
<evidence type="ECO:0000313" key="2">
    <source>
        <dbReference type="EMBL" id="AEV80991.1"/>
    </source>
</evidence>
<feature type="transmembrane region" description="Helical" evidence="1">
    <location>
        <begin position="124"/>
        <end position="144"/>
    </location>
</feature>
<evidence type="ECO:0000256" key="1">
    <source>
        <dbReference type="SAM" id="Phobius"/>
    </source>
</evidence>
<feature type="transmembrane region" description="Helical" evidence="1">
    <location>
        <begin position="217"/>
        <end position="241"/>
    </location>
</feature>
<dbReference type="EMBL" id="FJ483967">
    <property type="protein sequence ID" value="AEV80991.1"/>
    <property type="molecule type" value="Genomic_DNA"/>
</dbReference>
<dbReference type="KEGG" id="vg:11464359"/>
<accession>G8XT40</accession>
<dbReference type="Proteomes" id="UP000097892">
    <property type="component" value="Segment"/>
</dbReference>
<feature type="transmembrane region" description="Helical" evidence="1">
    <location>
        <begin position="150"/>
        <end position="170"/>
    </location>
</feature>
<proteinExistence type="predicted"/>